<gene>
    <name evidence="1" type="ORF">CHA01nite_31190</name>
</gene>
<reference evidence="1 2" key="1">
    <citation type="submission" date="2019-07" db="EMBL/GenBank/DDBJ databases">
        <title>Whole genome shotgun sequence of Chryseobacterium hagamense NBRC 105253.</title>
        <authorList>
            <person name="Hosoyama A."/>
            <person name="Uohara A."/>
            <person name="Ohji S."/>
            <person name="Ichikawa N."/>
        </authorList>
    </citation>
    <scope>NUCLEOTIDE SEQUENCE [LARGE SCALE GENOMIC DNA]</scope>
    <source>
        <strain evidence="1 2">NBRC 105253</strain>
    </source>
</reference>
<organism evidence="1 2">
    <name type="scientific">Chryseobacterium hagamense</name>
    <dbReference type="NCBI Taxonomy" id="395935"/>
    <lineage>
        <taxon>Bacteria</taxon>
        <taxon>Pseudomonadati</taxon>
        <taxon>Bacteroidota</taxon>
        <taxon>Flavobacteriia</taxon>
        <taxon>Flavobacteriales</taxon>
        <taxon>Weeksellaceae</taxon>
        <taxon>Chryseobacterium group</taxon>
        <taxon>Chryseobacterium</taxon>
    </lineage>
</organism>
<evidence type="ECO:0000313" key="2">
    <source>
        <dbReference type="Proteomes" id="UP000321863"/>
    </source>
</evidence>
<dbReference type="AlphaFoldDB" id="A0A511YQB6"/>
<evidence type="ECO:0000313" key="1">
    <source>
        <dbReference type="EMBL" id="GEN77379.1"/>
    </source>
</evidence>
<sequence>MVNFALQLKFSYVPTSIKNLNQQVLTGYVCREILNDYNIRQDHVVYFYENKLITDYQPVIFNYF</sequence>
<keyword evidence="2" id="KW-1185">Reference proteome</keyword>
<proteinExistence type="predicted"/>
<dbReference type="Proteomes" id="UP000321863">
    <property type="component" value="Unassembled WGS sequence"/>
</dbReference>
<name>A0A511YQB6_9FLAO</name>
<dbReference type="EMBL" id="BJYJ01000022">
    <property type="protein sequence ID" value="GEN77379.1"/>
    <property type="molecule type" value="Genomic_DNA"/>
</dbReference>
<accession>A0A511YQB6</accession>
<protein>
    <submittedName>
        <fullName evidence="1">Uncharacterized protein</fullName>
    </submittedName>
</protein>
<comment type="caution">
    <text evidence="1">The sequence shown here is derived from an EMBL/GenBank/DDBJ whole genome shotgun (WGS) entry which is preliminary data.</text>
</comment>